<accession>S2L9Q2</accession>
<dbReference type="EMBL" id="ASTJ01000011">
    <property type="protein sequence ID" value="EPC04614.1"/>
    <property type="molecule type" value="Genomic_DNA"/>
</dbReference>
<dbReference type="AlphaFoldDB" id="S2L9Q2"/>
<dbReference type="PATRIC" id="fig|1121939.11.peg.875"/>
<name>S2L9Q2_LITA3</name>
<gene>
    <name evidence="1" type="ORF">L861_04640</name>
</gene>
<proteinExistence type="predicted"/>
<evidence type="ECO:0000313" key="2">
    <source>
        <dbReference type="Proteomes" id="UP000014463"/>
    </source>
</evidence>
<protein>
    <submittedName>
        <fullName evidence="1">Uncharacterized protein</fullName>
    </submittedName>
</protein>
<reference evidence="1 2" key="1">
    <citation type="journal article" date="2013" name="Genome Announc.">
        <title>Draft genome sequence of the moderately halophilic gammaproteobacterium Halomonas anticariensis FP35.</title>
        <authorList>
            <person name="Tahrioui A."/>
            <person name="Quesada E."/>
            <person name="Llamas I."/>
        </authorList>
    </citation>
    <scope>NUCLEOTIDE SEQUENCE [LARGE SCALE GENOMIC DNA]</scope>
    <source>
        <strain evidence="2">DSM 16096 / CECT 5854 / LMG 22089 / FP35</strain>
    </source>
</reference>
<keyword evidence="2" id="KW-1185">Reference proteome</keyword>
<dbReference type="Proteomes" id="UP000014463">
    <property type="component" value="Unassembled WGS sequence"/>
</dbReference>
<evidence type="ECO:0000313" key="1">
    <source>
        <dbReference type="EMBL" id="EPC04614.1"/>
    </source>
</evidence>
<comment type="caution">
    <text evidence="1">The sequence shown here is derived from an EMBL/GenBank/DDBJ whole genome shotgun (WGS) entry which is preliminary data.</text>
</comment>
<organism evidence="1 2">
    <name type="scientific">Litchfieldella anticariensis (strain DSM 16096 / CECT 5854 / CIP 108499 / LMG 22089 / FP35)</name>
    <name type="common">Halomonas anticariensis</name>
    <dbReference type="NCBI Taxonomy" id="1121939"/>
    <lineage>
        <taxon>Bacteria</taxon>
        <taxon>Pseudomonadati</taxon>
        <taxon>Pseudomonadota</taxon>
        <taxon>Gammaproteobacteria</taxon>
        <taxon>Oceanospirillales</taxon>
        <taxon>Halomonadaceae</taxon>
        <taxon>Litchfieldella</taxon>
    </lineage>
</organism>
<sequence length="192" mass="21715">MLDLTALTFLPQEQLSLASAHERQEMHRYRRLALSFLPNAPHISRLMVALGKESEQRLDALRCVAEQLDLSACVAPIDAKEKMSLTTAQQHFFIIDDVMAGEVLEKALEAAQHAWYFAGRLLETNATPELHGPFLAFVDQKYAECRILSECLEQWEPNSQRAQTTPAHHWAKVAWLTLASHSQPSMVAPTRR</sequence>
<dbReference type="RefSeq" id="WP_016415356.1">
    <property type="nucleotide sequence ID" value="NZ_AUAB01000001.1"/>
</dbReference>